<dbReference type="HOGENOM" id="CLU_108696_8_4_6"/>
<protein>
    <submittedName>
        <fullName evidence="2">Acyl carrier protein</fullName>
    </submittedName>
</protein>
<dbReference type="PROSITE" id="PS50075">
    <property type="entry name" value="CARRIER"/>
    <property type="match status" value="1"/>
</dbReference>
<dbReference type="Pfam" id="PF00550">
    <property type="entry name" value="PP-binding"/>
    <property type="match status" value="1"/>
</dbReference>
<dbReference type="OrthoDB" id="9803943at2"/>
<dbReference type="SUPFAM" id="SSF47336">
    <property type="entry name" value="ACP-like"/>
    <property type="match status" value="1"/>
</dbReference>
<reference evidence="2 3" key="1">
    <citation type="submission" date="2011-11" db="EMBL/GenBank/DDBJ databases">
        <title>Improved High-Quality Draft sequence of Beggiatoa alba B18lD.</title>
        <authorList>
            <consortium name="US DOE Joint Genome Institute"/>
            <person name="Lucas S."/>
            <person name="Han J."/>
            <person name="Lapidus A."/>
            <person name="Cheng J.-F."/>
            <person name="Goodwin L."/>
            <person name="Pitluck S."/>
            <person name="Peters L."/>
            <person name="Mikhailova N."/>
            <person name="Held B."/>
            <person name="Detter J.C."/>
            <person name="Han C."/>
            <person name="Tapia R."/>
            <person name="Land M."/>
            <person name="Hauser L."/>
            <person name="Kyrpides N."/>
            <person name="Ivanova N."/>
            <person name="Pagani I."/>
            <person name="Samuel K."/>
            <person name="Teske A."/>
            <person name="Mueller J."/>
            <person name="Woyke T."/>
        </authorList>
    </citation>
    <scope>NUCLEOTIDE SEQUENCE [LARGE SCALE GENOMIC DNA]</scope>
    <source>
        <strain evidence="2 3">B18LD</strain>
    </source>
</reference>
<organism evidence="2 3">
    <name type="scientific">Beggiatoa alba B18LD</name>
    <dbReference type="NCBI Taxonomy" id="395493"/>
    <lineage>
        <taxon>Bacteria</taxon>
        <taxon>Pseudomonadati</taxon>
        <taxon>Pseudomonadota</taxon>
        <taxon>Gammaproteobacteria</taxon>
        <taxon>Thiotrichales</taxon>
        <taxon>Thiotrichaceae</taxon>
        <taxon>Beggiatoa</taxon>
    </lineage>
</organism>
<feature type="domain" description="Carrier" evidence="1">
    <location>
        <begin position="4"/>
        <end position="84"/>
    </location>
</feature>
<name>I3CDI0_9GAMM</name>
<dbReference type="InterPro" id="IPR009081">
    <property type="entry name" value="PP-bd_ACP"/>
</dbReference>
<dbReference type="RefSeq" id="WP_002683809.1">
    <property type="nucleotide sequence ID" value="NZ_JH600070.1"/>
</dbReference>
<dbReference type="eggNOG" id="COG0236">
    <property type="taxonomic scope" value="Bacteria"/>
</dbReference>
<accession>I3CDI0</accession>
<proteinExistence type="predicted"/>
<evidence type="ECO:0000313" key="3">
    <source>
        <dbReference type="Proteomes" id="UP000005744"/>
    </source>
</evidence>
<dbReference type="AlphaFoldDB" id="I3CDI0"/>
<dbReference type="Proteomes" id="UP000005744">
    <property type="component" value="Unassembled WGS sequence"/>
</dbReference>
<sequence>MENEKIIEQLQDIIANRLDVNLRLEELDAQVSLFEGGLGLDSIAIMEFISLIEENFAIKFSEDELNMDYFQNLNSVAQFVSTKLAH</sequence>
<dbReference type="InterPro" id="IPR036736">
    <property type="entry name" value="ACP-like_sf"/>
</dbReference>
<gene>
    <name evidence="2" type="ORF">BegalDRAFT_0762</name>
</gene>
<dbReference type="Gene3D" id="1.10.1200.10">
    <property type="entry name" value="ACP-like"/>
    <property type="match status" value="1"/>
</dbReference>
<evidence type="ECO:0000313" key="2">
    <source>
        <dbReference type="EMBL" id="EIJ41673.1"/>
    </source>
</evidence>
<dbReference type="EMBL" id="JH600070">
    <property type="protein sequence ID" value="EIJ41673.1"/>
    <property type="molecule type" value="Genomic_DNA"/>
</dbReference>
<dbReference type="STRING" id="395493.BegalDRAFT_0762"/>
<evidence type="ECO:0000259" key="1">
    <source>
        <dbReference type="PROSITE" id="PS50075"/>
    </source>
</evidence>
<keyword evidence="3" id="KW-1185">Reference proteome</keyword>